<name>A0A4V1J5Q5_9FUNG</name>
<feature type="signal peptide" evidence="2">
    <location>
        <begin position="1"/>
        <end position="23"/>
    </location>
</feature>
<dbReference type="EMBL" id="ML002238">
    <property type="protein sequence ID" value="RKP39879.1"/>
    <property type="molecule type" value="Genomic_DNA"/>
</dbReference>
<evidence type="ECO:0000256" key="1">
    <source>
        <dbReference type="SAM" id="Phobius"/>
    </source>
</evidence>
<protein>
    <recommendedName>
        <fullName evidence="5">Protein PBN1</fullName>
    </recommendedName>
</protein>
<evidence type="ECO:0000256" key="2">
    <source>
        <dbReference type="SAM" id="SignalP"/>
    </source>
</evidence>
<sequence>MPSLYNTLLVWLLVALLAPALQAAAVPLPATQSPERLAPASAAGQPIFITYDVKWWNKDLGQFGFELTVDTNKSLSQSDSFIPPSGTDKFWSLELQWDTPDDVPLTIDEFSSSAGTFESSDSHPNFFALTYLNVANFPITYRLNLNAADSALATAKSSNITRFLRPSDFRAYDSSKPSGSAHSLPLEEGVQVIVDSRFPKDIRPVNLDTLATEQPAAFTKLSRKANESFDSVTQTGGGSAITQTAHFEKAAEVDDSGNSEAINPYGTVLMEKPVGLYLYSAIVGVGALFYIWGYIYRILCRRHLKGAQGHAQYFQ</sequence>
<organism evidence="3 4">
    <name type="scientific">Dimargaris cristalligena</name>
    <dbReference type="NCBI Taxonomy" id="215637"/>
    <lineage>
        <taxon>Eukaryota</taxon>
        <taxon>Fungi</taxon>
        <taxon>Fungi incertae sedis</taxon>
        <taxon>Zoopagomycota</taxon>
        <taxon>Kickxellomycotina</taxon>
        <taxon>Dimargaritomycetes</taxon>
        <taxon>Dimargaritales</taxon>
        <taxon>Dimargaritaceae</taxon>
        <taxon>Dimargaris</taxon>
    </lineage>
</organism>
<dbReference type="Proteomes" id="UP000268162">
    <property type="component" value="Unassembled WGS sequence"/>
</dbReference>
<keyword evidence="2" id="KW-0732">Signal</keyword>
<keyword evidence="1" id="KW-1133">Transmembrane helix</keyword>
<feature type="transmembrane region" description="Helical" evidence="1">
    <location>
        <begin position="276"/>
        <end position="295"/>
    </location>
</feature>
<gene>
    <name evidence="3" type="ORF">BJ085DRAFT_29551</name>
</gene>
<keyword evidence="1" id="KW-0812">Transmembrane</keyword>
<proteinExistence type="predicted"/>
<evidence type="ECO:0000313" key="4">
    <source>
        <dbReference type="Proteomes" id="UP000268162"/>
    </source>
</evidence>
<evidence type="ECO:0000313" key="3">
    <source>
        <dbReference type="EMBL" id="RKP39879.1"/>
    </source>
</evidence>
<feature type="chain" id="PRO_5021006533" description="Protein PBN1" evidence="2">
    <location>
        <begin position="24"/>
        <end position="315"/>
    </location>
</feature>
<evidence type="ECO:0008006" key="5">
    <source>
        <dbReference type="Google" id="ProtNLM"/>
    </source>
</evidence>
<accession>A0A4V1J5Q5</accession>
<keyword evidence="4" id="KW-1185">Reference proteome</keyword>
<dbReference type="AlphaFoldDB" id="A0A4V1J5Q5"/>
<reference evidence="4" key="1">
    <citation type="journal article" date="2018" name="Nat. Microbiol.">
        <title>Leveraging single-cell genomics to expand the fungal tree of life.</title>
        <authorList>
            <person name="Ahrendt S.R."/>
            <person name="Quandt C.A."/>
            <person name="Ciobanu D."/>
            <person name="Clum A."/>
            <person name="Salamov A."/>
            <person name="Andreopoulos B."/>
            <person name="Cheng J.F."/>
            <person name="Woyke T."/>
            <person name="Pelin A."/>
            <person name="Henrissat B."/>
            <person name="Reynolds N.K."/>
            <person name="Benny G.L."/>
            <person name="Smith M.E."/>
            <person name="James T.Y."/>
            <person name="Grigoriev I.V."/>
        </authorList>
    </citation>
    <scope>NUCLEOTIDE SEQUENCE [LARGE SCALE GENOMIC DNA]</scope>
    <source>
        <strain evidence="4">RSA 468</strain>
    </source>
</reference>
<keyword evidence="1" id="KW-0472">Membrane</keyword>